<dbReference type="SMART" id="SM00512">
    <property type="entry name" value="Skp1"/>
    <property type="match status" value="1"/>
</dbReference>
<evidence type="ECO:0000256" key="3">
    <source>
        <dbReference type="ARBA" id="ARBA00021347"/>
    </source>
</evidence>
<organism evidence="6 7">
    <name type="scientific">Diacronema lutheri</name>
    <name type="common">Unicellular marine alga</name>
    <name type="synonym">Monochrysis lutheri</name>
    <dbReference type="NCBI Taxonomy" id="2081491"/>
    <lineage>
        <taxon>Eukaryota</taxon>
        <taxon>Haptista</taxon>
        <taxon>Haptophyta</taxon>
        <taxon>Pavlovophyceae</taxon>
        <taxon>Pavlovales</taxon>
        <taxon>Pavlovaceae</taxon>
        <taxon>Diacronema</taxon>
    </lineage>
</organism>
<feature type="domain" description="SKP1 component POZ" evidence="5">
    <location>
        <begin position="6"/>
        <end position="68"/>
    </location>
</feature>
<dbReference type="InterPro" id="IPR016073">
    <property type="entry name" value="Skp1_comp_POZ"/>
</dbReference>
<dbReference type="InterPro" id="IPR001232">
    <property type="entry name" value="SKP1-like"/>
</dbReference>
<proteinExistence type="inferred from homology"/>
<reference evidence="6" key="1">
    <citation type="submission" date="2021-05" db="EMBL/GenBank/DDBJ databases">
        <title>The genome of the haptophyte Pavlova lutheri (Diacronema luteri, Pavlovales) - a model for lipid biosynthesis in eukaryotic algae.</title>
        <authorList>
            <person name="Hulatt C.J."/>
            <person name="Posewitz M.C."/>
        </authorList>
    </citation>
    <scope>NUCLEOTIDE SEQUENCE</scope>
    <source>
        <strain evidence="6">NIVA-4/92</strain>
    </source>
</reference>
<dbReference type="InterPro" id="IPR039948">
    <property type="entry name" value="ELC1"/>
</dbReference>
<evidence type="ECO:0000256" key="1">
    <source>
        <dbReference type="ARBA" id="ARBA00004123"/>
    </source>
</evidence>
<dbReference type="InterPro" id="IPR011333">
    <property type="entry name" value="SKP1/BTB/POZ_sf"/>
</dbReference>
<comment type="similarity">
    <text evidence="2">Belongs to the SKP1 family.</text>
</comment>
<dbReference type="EMBL" id="JAGTXO010000003">
    <property type="protein sequence ID" value="KAG8469222.1"/>
    <property type="molecule type" value="Genomic_DNA"/>
</dbReference>
<comment type="caution">
    <text evidence="6">The sequence shown here is derived from an EMBL/GenBank/DDBJ whole genome shotgun (WGS) entry which is preliminary data.</text>
</comment>
<keyword evidence="7" id="KW-1185">Reference proteome</keyword>
<dbReference type="AlphaFoldDB" id="A0A8J6CBV8"/>
<comment type="subcellular location">
    <subcellularLocation>
        <location evidence="1">Nucleus</location>
    </subcellularLocation>
</comment>
<dbReference type="Gene3D" id="3.30.710.10">
    <property type="entry name" value="Potassium Channel Kv1.1, Chain A"/>
    <property type="match status" value="1"/>
</dbReference>
<dbReference type="SUPFAM" id="SSF54695">
    <property type="entry name" value="POZ domain"/>
    <property type="match status" value="1"/>
</dbReference>
<dbReference type="Pfam" id="PF03931">
    <property type="entry name" value="Skp1_POZ"/>
    <property type="match status" value="1"/>
</dbReference>
<dbReference type="OrthoDB" id="249087at2759"/>
<keyword evidence="4" id="KW-0539">Nucleus</keyword>
<dbReference type="FunFam" id="3.30.710.10:FF:000035">
    <property type="entry name" value="Elongin C transcription elongation factor"/>
    <property type="match status" value="1"/>
</dbReference>
<dbReference type="GO" id="GO:0006511">
    <property type="term" value="P:ubiquitin-dependent protein catabolic process"/>
    <property type="evidence" value="ECO:0007669"/>
    <property type="project" value="InterPro"/>
</dbReference>
<dbReference type="OMA" id="AMVSPII"/>
<accession>A0A8J6CBV8</accession>
<evidence type="ECO:0000256" key="4">
    <source>
        <dbReference type="ARBA" id="ARBA00023242"/>
    </source>
</evidence>
<dbReference type="PANTHER" id="PTHR20648">
    <property type="entry name" value="ELONGIN-C"/>
    <property type="match status" value="1"/>
</dbReference>
<dbReference type="GO" id="GO:0005634">
    <property type="term" value="C:nucleus"/>
    <property type="evidence" value="ECO:0007669"/>
    <property type="project" value="UniProtKB-SubCell"/>
</dbReference>
<protein>
    <recommendedName>
        <fullName evidence="3">Elongin-C</fullName>
    </recommendedName>
</protein>
<dbReference type="CDD" id="cd18321">
    <property type="entry name" value="BTB_POZ_EloC"/>
    <property type="match status" value="1"/>
</dbReference>
<sequence length="101" mass="11441">MAETEYVKLISAEGHEFIVDRNAAVVSGTIKSMLQGPGTYTETSQGEVRFPEISTKTLEKTIQYFYYKLKYTNNKDGPLPEFQIDPEHALELLMAANYLDT</sequence>
<evidence type="ECO:0000313" key="7">
    <source>
        <dbReference type="Proteomes" id="UP000751190"/>
    </source>
</evidence>
<name>A0A8J6CBV8_DIALT</name>
<evidence type="ECO:0000259" key="5">
    <source>
        <dbReference type="Pfam" id="PF03931"/>
    </source>
</evidence>
<evidence type="ECO:0000313" key="6">
    <source>
        <dbReference type="EMBL" id="KAG8469222.1"/>
    </source>
</evidence>
<gene>
    <name evidence="6" type="ORF">KFE25_007740</name>
</gene>
<evidence type="ECO:0000256" key="2">
    <source>
        <dbReference type="ARBA" id="ARBA00009993"/>
    </source>
</evidence>
<dbReference type="Proteomes" id="UP000751190">
    <property type="component" value="Unassembled WGS sequence"/>
</dbReference>